<evidence type="ECO:0000313" key="1">
    <source>
        <dbReference type="EMBL" id="RDB20386.1"/>
    </source>
</evidence>
<dbReference type="EMBL" id="LUEZ02000068">
    <property type="protein sequence ID" value="RDB20386.1"/>
    <property type="molecule type" value="Genomic_DNA"/>
</dbReference>
<dbReference type="InterPro" id="IPR032675">
    <property type="entry name" value="LRR_dom_sf"/>
</dbReference>
<dbReference type="Proteomes" id="UP000076154">
    <property type="component" value="Unassembled WGS sequence"/>
</dbReference>
<dbReference type="InParanoid" id="A0A369JNL4"/>
<protein>
    <recommendedName>
        <fullName evidence="3">F-box domain-containing protein</fullName>
    </recommendedName>
</protein>
<gene>
    <name evidence="1" type="ORF">Hypma_012527</name>
</gene>
<reference evidence="1" key="1">
    <citation type="submission" date="2018-04" db="EMBL/GenBank/DDBJ databases">
        <title>Whole genome sequencing of Hypsizygus marmoreus.</title>
        <authorList>
            <person name="Choi I.-G."/>
            <person name="Min B."/>
            <person name="Kim J.-G."/>
            <person name="Kim S."/>
            <person name="Oh Y.-L."/>
            <person name="Kong W.-S."/>
            <person name="Park H."/>
            <person name="Jeong J."/>
            <person name="Song E.-S."/>
        </authorList>
    </citation>
    <scope>NUCLEOTIDE SEQUENCE [LARGE SCALE GENOMIC DNA]</scope>
    <source>
        <strain evidence="1">51987-8</strain>
    </source>
</reference>
<dbReference type="SUPFAM" id="SSF81383">
    <property type="entry name" value="F-box domain"/>
    <property type="match status" value="1"/>
</dbReference>
<accession>A0A369JNL4</accession>
<comment type="caution">
    <text evidence="1">The sequence shown here is derived from an EMBL/GenBank/DDBJ whole genome shotgun (WGS) entry which is preliminary data.</text>
</comment>
<dbReference type="OrthoDB" id="2447803at2759"/>
<dbReference type="SUPFAM" id="SSF52047">
    <property type="entry name" value="RNI-like"/>
    <property type="match status" value="1"/>
</dbReference>
<dbReference type="InterPro" id="IPR036047">
    <property type="entry name" value="F-box-like_dom_sf"/>
</dbReference>
<organism evidence="1 2">
    <name type="scientific">Hypsizygus marmoreus</name>
    <name type="common">White beech mushroom</name>
    <name type="synonym">Agaricus marmoreus</name>
    <dbReference type="NCBI Taxonomy" id="39966"/>
    <lineage>
        <taxon>Eukaryota</taxon>
        <taxon>Fungi</taxon>
        <taxon>Dikarya</taxon>
        <taxon>Basidiomycota</taxon>
        <taxon>Agaricomycotina</taxon>
        <taxon>Agaricomycetes</taxon>
        <taxon>Agaricomycetidae</taxon>
        <taxon>Agaricales</taxon>
        <taxon>Tricholomatineae</taxon>
        <taxon>Lyophyllaceae</taxon>
        <taxon>Hypsizygus</taxon>
    </lineage>
</organism>
<sequence length="520" mass="59281">MPNPQSQALSIPELLDNIFKHLDKRSNSTNIRVCKRWLDVCLPVFWHALESKADIRRLYTLLVPLTPVPTYYELERIPRKEDWERFLRYASLVRTIVIEDILDYGRATHIIPTMRPVFNVFPNLRSLECRNQQPGRMSIQVYVLFMHPNVKRFVISCSKEAGSLLSSWVEPVSRMSGLVYLQIKAPAFNFDAFRDMVGALPFLETIVLPRLQLYHGVIQTVSRLPRLRELVANESAPASEDIFALPILEACLEEGAFPALDTLTACGEAKYLPKFLQDPFFPSSIRGLHLETTDQEPEDVIQSIIASVSEACPHLEVFSFTDVFYLEAADVDSDEDPDDIPPKGVITLRILQPLLTSLRLTTLQIRHRFPISMSDEDVVELARAMPQIEHLFLNETPREDRPIEQHTLTLDVLPPIAEACPRLLSLGLYLETSLGYDDLPLEMRAFKVLREFHVGGSYIESECVDDVALFMVQVLPMGCRVLPDLKGDVSEVTRAWLRVMDMLPTLARMRDITLRSVQRG</sequence>
<dbReference type="AlphaFoldDB" id="A0A369JNL4"/>
<proteinExistence type="predicted"/>
<name>A0A369JNL4_HYPMA</name>
<keyword evidence="2" id="KW-1185">Reference proteome</keyword>
<dbReference type="STRING" id="39966.A0A369JNL4"/>
<dbReference type="Gene3D" id="3.80.10.10">
    <property type="entry name" value="Ribonuclease Inhibitor"/>
    <property type="match status" value="1"/>
</dbReference>
<evidence type="ECO:0008006" key="3">
    <source>
        <dbReference type="Google" id="ProtNLM"/>
    </source>
</evidence>
<evidence type="ECO:0000313" key="2">
    <source>
        <dbReference type="Proteomes" id="UP000076154"/>
    </source>
</evidence>